<sequence length="744" mass="78925">MKHQRTAATLILLGLAFPSFALTIGRPQGAAWIGKPLDLVIPLTLGDSESGNALCLEGDVVQGDTRIDDKRVTLSLEPGASANAPRLHVRSTVPIEEPVVNVTVRAGCDSRSNRTFVLLADVPVETASLPSTSRFAATPLPSAGSSMDSAGGERSGRASRGVGGSGSGSGAGSSAPVRRAPPPRPRAEDAGEAPVPAARPSRRIIAAQAPVVRPAPPPARPPAVAAPALLVAPPPAPAARVEAPPAGPRLKIEALEPALSREGSLKTSSQLALPATEDLAKRAQAAAQWRALAAPPEDAQRESQRIQTLEATLAALREQTAQNQRALLEMRSELADARESRYRNPLVYALVGLLALALLAIGLLWRLSRRATAPAWWGEGTEPRPVSGGGKTVLPADSKFDEEDDDEHEPTQRAPLGGRELDPRHVALLAATNADTTYGPTGVPVVAPIEVAATRPVNTEELFDVQQQSDFFLSLGQHDQAIAVLVEHIAANPGTSALAYLDLFKIYHALGRREEYAQLATDFERAFNAEVPEFDEFSLGGRGLEHYRSALARIESQWPTAGTLALIEELVFRKPGVHEDEAFDLAAYQELLLLYAIAKEVVDPDTAPAPITPIPFVDTFSHDMQPTARATLTTEPTVMMPVASAPVAPAVTAPRPPVEPFPSIYGGIDDGLLAETEMSPVEPSQLEPAVDMDLAQFDKTAFETLAAPIEPAATAPAPTDPHVIDFELFDPETEAAIAPRIIKR</sequence>
<feature type="chain" id="PRO_5045334005" description="Tetratricopeptide repeat protein" evidence="4">
    <location>
        <begin position="22"/>
        <end position="744"/>
    </location>
</feature>
<accession>A0ABU8VYL3</accession>
<feature type="region of interest" description="Disordered" evidence="2">
    <location>
        <begin position="379"/>
        <end position="419"/>
    </location>
</feature>
<evidence type="ECO:0008006" key="7">
    <source>
        <dbReference type="Google" id="ProtNLM"/>
    </source>
</evidence>
<keyword evidence="3" id="KW-0812">Transmembrane</keyword>
<evidence type="ECO:0000256" key="2">
    <source>
        <dbReference type="SAM" id="MobiDB-lite"/>
    </source>
</evidence>
<feature type="region of interest" description="Disordered" evidence="2">
    <location>
        <begin position="134"/>
        <end position="202"/>
    </location>
</feature>
<gene>
    <name evidence="5" type="ORF">WKW80_12855</name>
</gene>
<dbReference type="EMBL" id="JBBKZV010000006">
    <property type="protein sequence ID" value="MEJ8822910.1"/>
    <property type="molecule type" value="Genomic_DNA"/>
</dbReference>
<keyword evidence="6" id="KW-1185">Reference proteome</keyword>
<evidence type="ECO:0000256" key="3">
    <source>
        <dbReference type="SAM" id="Phobius"/>
    </source>
</evidence>
<keyword evidence="3" id="KW-0472">Membrane</keyword>
<reference evidence="5 6" key="1">
    <citation type="submission" date="2024-03" db="EMBL/GenBank/DDBJ databases">
        <title>Novel species of the genus Variovorax.</title>
        <authorList>
            <person name="Liu Q."/>
            <person name="Xin Y.-H."/>
        </authorList>
    </citation>
    <scope>NUCLEOTIDE SEQUENCE [LARGE SCALE GENOMIC DNA]</scope>
    <source>
        <strain evidence="5 6">KACC 18501</strain>
    </source>
</reference>
<feature type="signal peptide" evidence="4">
    <location>
        <begin position="1"/>
        <end position="21"/>
    </location>
</feature>
<dbReference type="RefSeq" id="WP_340363949.1">
    <property type="nucleotide sequence ID" value="NZ_JBBKZV010000006.1"/>
</dbReference>
<evidence type="ECO:0000256" key="1">
    <source>
        <dbReference type="SAM" id="Coils"/>
    </source>
</evidence>
<organism evidence="5 6">
    <name type="scientific">Variovorax humicola</name>
    <dbReference type="NCBI Taxonomy" id="1769758"/>
    <lineage>
        <taxon>Bacteria</taxon>
        <taxon>Pseudomonadati</taxon>
        <taxon>Pseudomonadota</taxon>
        <taxon>Betaproteobacteria</taxon>
        <taxon>Burkholderiales</taxon>
        <taxon>Comamonadaceae</taxon>
        <taxon>Variovorax</taxon>
    </lineage>
</organism>
<evidence type="ECO:0000256" key="4">
    <source>
        <dbReference type="SAM" id="SignalP"/>
    </source>
</evidence>
<protein>
    <recommendedName>
        <fullName evidence="7">Tetratricopeptide repeat protein</fullName>
    </recommendedName>
</protein>
<feature type="compositionally biased region" description="Low complexity" evidence="2">
    <location>
        <begin position="192"/>
        <end position="202"/>
    </location>
</feature>
<keyword evidence="4" id="KW-0732">Signal</keyword>
<dbReference type="Proteomes" id="UP001363010">
    <property type="component" value="Unassembled WGS sequence"/>
</dbReference>
<keyword evidence="3" id="KW-1133">Transmembrane helix</keyword>
<feature type="transmembrane region" description="Helical" evidence="3">
    <location>
        <begin position="346"/>
        <end position="365"/>
    </location>
</feature>
<name>A0ABU8VYL3_9BURK</name>
<keyword evidence="1" id="KW-0175">Coiled coil</keyword>
<evidence type="ECO:0000313" key="5">
    <source>
        <dbReference type="EMBL" id="MEJ8822910.1"/>
    </source>
</evidence>
<comment type="caution">
    <text evidence="5">The sequence shown here is derived from an EMBL/GenBank/DDBJ whole genome shotgun (WGS) entry which is preliminary data.</text>
</comment>
<feature type="compositionally biased region" description="Gly residues" evidence="2">
    <location>
        <begin position="161"/>
        <end position="171"/>
    </location>
</feature>
<proteinExistence type="predicted"/>
<feature type="coiled-coil region" evidence="1">
    <location>
        <begin position="299"/>
        <end position="326"/>
    </location>
</feature>
<evidence type="ECO:0000313" key="6">
    <source>
        <dbReference type="Proteomes" id="UP001363010"/>
    </source>
</evidence>